<dbReference type="PANTHER" id="PTHR11207:SF0">
    <property type="entry name" value="RIBONUCLEASE 3"/>
    <property type="match status" value="1"/>
</dbReference>
<comment type="subunit">
    <text evidence="9">Homodimer.</text>
</comment>
<dbReference type="KEGG" id="psai:C3B54_11583"/>
<dbReference type="SUPFAM" id="SSF54768">
    <property type="entry name" value="dsRNA-binding domain-like"/>
    <property type="match status" value="1"/>
</dbReference>
<gene>
    <name evidence="9" type="primary">rnc</name>
    <name evidence="12" type="ORF">C3B54_11583</name>
</gene>
<feature type="binding site" evidence="9">
    <location>
        <position position="44"/>
    </location>
    <ligand>
        <name>Mg(2+)</name>
        <dbReference type="ChEBI" id="CHEBI:18420"/>
    </ligand>
</feature>
<dbReference type="GO" id="GO:0010468">
    <property type="term" value="P:regulation of gene expression"/>
    <property type="evidence" value="ECO:0007669"/>
    <property type="project" value="TreeGrafter"/>
</dbReference>
<dbReference type="PROSITE" id="PS50137">
    <property type="entry name" value="DS_RBD"/>
    <property type="match status" value="1"/>
</dbReference>
<name>A0A2L2BPH9_9MICO</name>
<dbReference type="GO" id="GO:0005737">
    <property type="term" value="C:cytoplasm"/>
    <property type="evidence" value="ECO:0007669"/>
    <property type="project" value="UniProtKB-SubCell"/>
</dbReference>
<evidence type="ECO:0000256" key="8">
    <source>
        <dbReference type="ARBA" id="ARBA00022884"/>
    </source>
</evidence>
<feature type="binding site" evidence="9">
    <location>
        <position position="120"/>
    </location>
    <ligand>
        <name>Mg(2+)</name>
        <dbReference type="ChEBI" id="CHEBI:18420"/>
    </ligand>
</feature>
<dbReference type="NCBIfam" id="TIGR02191">
    <property type="entry name" value="RNaseIII"/>
    <property type="match status" value="1"/>
</dbReference>
<dbReference type="GO" id="GO:0019843">
    <property type="term" value="F:rRNA binding"/>
    <property type="evidence" value="ECO:0007669"/>
    <property type="project" value="UniProtKB-KW"/>
</dbReference>
<dbReference type="PROSITE" id="PS50142">
    <property type="entry name" value="RNASE_3_2"/>
    <property type="match status" value="1"/>
</dbReference>
<organism evidence="12 13">
    <name type="scientific">Pontimonas salivibrio</name>
    <dbReference type="NCBI Taxonomy" id="1159327"/>
    <lineage>
        <taxon>Bacteria</taxon>
        <taxon>Bacillati</taxon>
        <taxon>Actinomycetota</taxon>
        <taxon>Actinomycetes</taxon>
        <taxon>Micrococcales</taxon>
        <taxon>Microbacteriaceae</taxon>
        <taxon>Pontimonas</taxon>
    </lineage>
</organism>
<keyword evidence="13" id="KW-1185">Reference proteome</keyword>
<dbReference type="EMBL" id="CP026923">
    <property type="protein sequence ID" value="AVG23569.1"/>
    <property type="molecule type" value="Genomic_DNA"/>
</dbReference>
<dbReference type="InterPro" id="IPR000999">
    <property type="entry name" value="RNase_III_dom"/>
</dbReference>
<feature type="active site" evidence="9">
    <location>
        <position position="120"/>
    </location>
</feature>
<evidence type="ECO:0000256" key="5">
    <source>
        <dbReference type="ARBA" id="ARBA00022722"/>
    </source>
</evidence>
<dbReference type="GO" id="GO:0006397">
    <property type="term" value="P:mRNA processing"/>
    <property type="evidence" value="ECO:0007669"/>
    <property type="project" value="UniProtKB-UniRule"/>
</dbReference>
<evidence type="ECO:0000256" key="9">
    <source>
        <dbReference type="HAMAP-Rule" id="MF_00104"/>
    </source>
</evidence>
<dbReference type="SMART" id="SM00535">
    <property type="entry name" value="RIBOc"/>
    <property type="match status" value="1"/>
</dbReference>
<keyword evidence="9" id="KW-0699">rRNA-binding</keyword>
<dbReference type="Gene3D" id="1.10.1520.10">
    <property type="entry name" value="Ribonuclease III domain"/>
    <property type="match status" value="1"/>
</dbReference>
<dbReference type="GO" id="GO:0006364">
    <property type="term" value="P:rRNA processing"/>
    <property type="evidence" value="ECO:0007669"/>
    <property type="project" value="UniProtKB-UniRule"/>
</dbReference>
<dbReference type="FunFam" id="1.10.1520.10:FF:000001">
    <property type="entry name" value="Ribonuclease 3"/>
    <property type="match status" value="1"/>
</dbReference>
<feature type="active site" evidence="9">
    <location>
        <position position="48"/>
    </location>
</feature>
<dbReference type="HAMAP" id="MF_00104">
    <property type="entry name" value="RNase_III"/>
    <property type="match status" value="1"/>
</dbReference>
<dbReference type="CDD" id="cd00593">
    <property type="entry name" value="RIBOc"/>
    <property type="match status" value="1"/>
</dbReference>
<dbReference type="RefSeq" id="WP_104913162.1">
    <property type="nucleotide sequence ID" value="NZ_CP026923.1"/>
</dbReference>
<dbReference type="InterPro" id="IPR014720">
    <property type="entry name" value="dsRBD_dom"/>
</dbReference>
<keyword evidence="9" id="KW-0963">Cytoplasm</keyword>
<dbReference type="Pfam" id="PF14622">
    <property type="entry name" value="Ribonucleas_3_3"/>
    <property type="match status" value="1"/>
</dbReference>
<evidence type="ECO:0000256" key="4">
    <source>
        <dbReference type="ARBA" id="ARBA00022664"/>
    </source>
</evidence>
<dbReference type="PROSITE" id="PS00517">
    <property type="entry name" value="RNASE_3_1"/>
    <property type="match status" value="1"/>
</dbReference>
<evidence type="ECO:0000259" key="10">
    <source>
        <dbReference type="PROSITE" id="PS50137"/>
    </source>
</evidence>
<dbReference type="InterPro" id="IPR011907">
    <property type="entry name" value="RNase_III"/>
</dbReference>
<dbReference type="Gene3D" id="3.30.160.20">
    <property type="match status" value="1"/>
</dbReference>
<protein>
    <recommendedName>
        <fullName evidence="9">Ribonuclease 3</fullName>
        <ecNumber evidence="9">3.1.26.3</ecNumber>
    </recommendedName>
    <alternativeName>
        <fullName evidence="9">Ribonuclease III</fullName>
        <shortName evidence="9">RNase III</shortName>
    </alternativeName>
</protein>
<evidence type="ECO:0000256" key="2">
    <source>
        <dbReference type="ARBA" id="ARBA00010183"/>
    </source>
</evidence>
<reference evidence="12 13" key="1">
    <citation type="submission" date="2018-02" db="EMBL/GenBank/DDBJ databases">
        <title>Complete genome of the streamlined marine actinobacterium Pontimonas salivibrio CL-TW6 adapted to coastal planktonic lifestype.</title>
        <authorList>
            <person name="Cho B.C."/>
            <person name="Hardies S.C."/>
            <person name="Jang G.I."/>
            <person name="Hwang C.Y."/>
        </authorList>
    </citation>
    <scope>NUCLEOTIDE SEQUENCE [LARGE SCALE GENOMIC DNA]</scope>
    <source>
        <strain evidence="12 13">CL-TW6</strain>
    </source>
</reference>
<keyword evidence="6 9" id="KW-0255">Endonuclease</keyword>
<dbReference type="SMART" id="SM00358">
    <property type="entry name" value="DSRM"/>
    <property type="match status" value="1"/>
</dbReference>
<dbReference type="CDD" id="cd10845">
    <property type="entry name" value="DSRM_RNAse_III_family"/>
    <property type="match status" value="1"/>
</dbReference>
<dbReference type="GO" id="GO:0046872">
    <property type="term" value="F:metal ion binding"/>
    <property type="evidence" value="ECO:0007669"/>
    <property type="project" value="UniProtKB-KW"/>
</dbReference>
<keyword evidence="8 9" id="KW-0694">RNA-binding</keyword>
<dbReference type="OrthoDB" id="9805026at2"/>
<keyword evidence="3 9" id="KW-0698">rRNA processing</keyword>
<comment type="subcellular location">
    <subcellularLocation>
        <location evidence="9">Cytoplasm</location>
    </subcellularLocation>
</comment>
<evidence type="ECO:0000256" key="6">
    <source>
        <dbReference type="ARBA" id="ARBA00022759"/>
    </source>
</evidence>
<keyword evidence="9" id="KW-0460">Magnesium</keyword>
<dbReference type="PANTHER" id="PTHR11207">
    <property type="entry name" value="RIBONUCLEASE III"/>
    <property type="match status" value="1"/>
</dbReference>
<dbReference type="AlphaFoldDB" id="A0A2L2BPH9"/>
<dbReference type="GO" id="GO:0003725">
    <property type="term" value="F:double-stranded RNA binding"/>
    <property type="evidence" value="ECO:0007669"/>
    <property type="project" value="TreeGrafter"/>
</dbReference>
<dbReference type="SUPFAM" id="SSF69065">
    <property type="entry name" value="RNase III domain-like"/>
    <property type="match status" value="1"/>
</dbReference>
<proteinExistence type="inferred from homology"/>
<keyword evidence="7 9" id="KW-0378">Hydrolase</keyword>
<dbReference type="Pfam" id="PF00035">
    <property type="entry name" value="dsrm"/>
    <property type="match status" value="1"/>
</dbReference>
<dbReference type="EC" id="3.1.26.3" evidence="9"/>
<dbReference type="GO" id="GO:0008033">
    <property type="term" value="P:tRNA processing"/>
    <property type="evidence" value="ECO:0007669"/>
    <property type="project" value="UniProtKB-KW"/>
</dbReference>
<keyword evidence="9" id="KW-0479">Metal-binding</keyword>
<dbReference type="GO" id="GO:0004525">
    <property type="term" value="F:ribonuclease III activity"/>
    <property type="evidence" value="ECO:0007669"/>
    <property type="project" value="UniProtKB-UniRule"/>
</dbReference>
<keyword evidence="5 9" id="KW-0540">Nuclease</keyword>
<feature type="domain" description="RNase III" evidence="11">
    <location>
        <begin position="13"/>
        <end position="131"/>
    </location>
</feature>
<evidence type="ECO:0000259" key="11">
    <source>
        <dbReference type="PROSITE" id="PS50142"/>
    </source>
</evidence>
<evidence type="ECO:0000256" key="1">
    <source>
        <dbReference type="ARBA" id="ARBA00000109"/>
    </source>
</evidence>
<dbReference type="InterPro" id="IPR036389">
    <property type="entry name" value="RNase_III_sf"/>
</dbReference>
<evidence type="ECO:0000313" key="13">
    <source>
        <dbReference type="Proteomes" id="UP000243077"/>
    </source>
</evidence>
<sequence>MSPPDWDVLRRALGVSVSDEALRHALTHSSYAYENGGADNERLEFLGDAVLGQSVTALLYQHYPELPEGELAKRRAAVVSTHALAKVATEIGLGHFLLLGRGEERTDGRTKPSLLADALEAVIGAVFIEQGHKAADDVVIGLMGETIKDPRTFDETADPKTALQELAASRALPPPRYVLSEDGPDHQKTFSADVFIDHPQHSPGPVGRGVGSSKKLSEIDAARNALSALRGS</sequence>
<comment type="cofactor">
    <cofactor evidence="9">
        <name>Mg(2+)</name>
        <dbReference type="ChEBI" id="CHEBI:18420"/>
    </cofactor>
</comment>
<evidence type="ECO:0000256" key="7">
    <source>
        <dbReference type="ARBA" id="ARBA00022801"/>
    </source>
</evidence>
<keyword evidence="4 9" id="KW-0507">mRNA processing</keyword>
<accession>A0A2L2BPH9</accession>
<feature type="binding site" evidence="9">
    <location>
        <position position="117"/>
    </location>
    <ligand>
        <name>Mg(2+)</name>
        <dbReference type="ChEBI" id="CHEBI:18420"/>
    </ligand>
</feature>
<keyword evidence="9" id="KW-0819">tRNA processing</keyword>
<evidence type="ECO:0000256" key="3">
    <source>
        <dbReference type="ARBA" id="ARBA00022552"/>
    </source>
</evidence>
<comment type="similarity">
    <text evidence="2">Belongs to the ribonuclease III family.</text>
</comment>
<dbReference type="Proteomes" id="UP000243077">
    <property type="component" value="Chromosome"/>
</dbReference>
<comment type="function">
    <text evidence="9">Digests double-stranded RNA. Involved in the processing of primary rRNA transcript to yield the immediate precursors to the large and small rRNAs (23S and 16S). Processes some mRNAs, and tRNAs when they are encoded in the rRNA operon. Processes pre-crRNA and tracrRNA of type II CRISPR loci if present in the organism.</text>
</comment>
<comment type="catalytic activity">
    <reaction evidence="1 9">
        <text>Endonucleolytic cleavage to 5'-phosphomonoester.</text>
        <dbReference type="EC" id="3.1.26.3"/>
    </reaction>
</comment>
<feature type="domain" description="DRBM" evidence="10">
    <location>
        <begin position="158"/>
        <end position="231"/>
    </location>
</feature>
<evidence type="ECO:0000313" key="12">
    <source>
        <dbReference type="EMBL" id="AVG23569.1"/>
    </source>
</evidence>